<comment type="caution">
    <text evidence="2">The sequence shown here is derived from an EMBL/GenBank/DDBJ whole genome shotgun (WGS) entry which is preliminary data.</text>
</comment>
<protein>
    <submittedName>
        <fullName evidence="2">Uncharacterized protein</fullName>
    </submittedName>
</protein>
<dbReference type="EMBL" id="VZRB01000008">
    <property type="protein sequence ID" value="KAB1146702.1"/>
    <property type="molecule type" value="Genomic_DNA"/>
</dbReference>
<dbReference type="Proteomes" id="UP000442707">
    <property type="component" value="Unassembled WGS sequence"/>
</dbReference>
<proteinExistence type="predicted"/>
<reference evidence="2 3" key="1">
    <citation type="submission" date="2019-09" db="EMBL/GenBank/DDBJ databases">
        <title>Screening of Novel Bioactive Compounds from Soil-Associated.</title>
        <authorList>
            <person name="Zhao S."/>
        </authorList>
    </citation>
    <scope>NUCLEOTIDE SEQUENCE [LARGE SCALE GENOMIC DNA]</scope>
    <source>
        <strain evidence="2 3">HIT-DPA4</strain>
    </source>
</reference>
<accession>A0A6H9V4B4</accession>
<evidence type="ECO:0000313" key="2">
    <source>
        <dbReference type="EMBL" id="KAB1146702.1"/>
    </source>
</evidence>
<feature type="region of interest" description="Disordered" evidence="1">
    <location>
        <begin position="59"/>
        <end position="83"/>
    </location>
</feature>
<evidence type="ECO:0000313" key="3">
    <source>
        <dbReference type="Proteomes" id="UP000442707"/>
    </source>
</evidence>
<sequence length="83" mass="8890">MLLHDRSAGVGDGGHERQQHGQREGAHPWLLCARPGRWARRGERSASITNSLPLKSLPVVVPEQAMSPTADGVGPGRRHPQGG</sequence>
<feature type="compositionally biased region" description="Basic and acidic residues" evidence="1">
    <location>
        <begin position="1"/>
        <end position="26"/>
    </location>
</feature>
<feature type="region of interest" description="Disordered" evidence="1">
    <location>
        <begin position="1"/>
        <end position="28"/>
    </location>
</feature>
<dbReference type="AlphaFoldDB" id="A0A6H9V4B4"/>
<evidence type="ECO:0000256" key="1">
    <source>
        <dbReference type="SAM" id="MobiDB-lite"/>
    </source>
</evidence>
<keyword evidence="3" id="KW-1185">Reference proteome</keyword>
<name>A0A6H9V4B4_9ACTN</name>
<gene>
    <name evidence="2" type="ORF">F7R91_14050</name>
</gene>
<organism evidence="2 3">
    <name type="scientific">Streptomyces luteolifulvus</name>
    <dbReference type="NCBI Taxonomy" id="2615112"/>
    <lineage>
        <taxon>Bacteria</taxon>
        <taxon>Bacillati</taxon>
        <taxon>Actinomycetota</taxon>
        <taxon>Actinomycetes</taxon>
        <taxon>Kitasatosporales</taxon>
        <taxon>Streptomycetaceae</taxon>
        <taxon>Streptomyces</taxon>
    </lineage>
</organism>